<reference evidence="2" key="1">
    <citation type="submission" date="2019-05" db="EMBL/GenBank/DDBJ databases">
        <authorList>
            <person name="Naeem R."/>
            <person name="Antony C."/>
            <person name="Guan Q."/>
        </authorList>
    </citation>
    <scope>NUCLEOTIDE SEQUENCE</scope>
    <source>
        <strain evidence="2">3</strain>
    </source>
</reference>
<accession>A0A653F095</accession>
<evidence type="ECO:0000313" key="2">
    <source>
        <dbReference type="EMBL" id="VTP02591.1"/>
    </source>
</evidence>
<organism evidence="2">
    <name type="scientific">Mycobacterium kansasii</name>
    <dbReference type="NCBI Taxonomy" id="1768"/>
    <lineage>
        <taxon>Bacteria</taxon>
        <taxon>Bacillati</taxon>
        <taxon>Actinomycetota</taxon>
        <taxon>Actinomycetes</taxon>
        <taxon>Mycobacteriales</taxon>
        <taxon>Mycobacteriaceae</taxon>
        <taxon>Mycobacterium</taxon>
    </lineage>
</organism>
<name>A0A653F095_MYCKA</name>
<proteinExistence type="predicted"/>
<feature type="region of interest" description="Disordered" evidence="1">
    <location>
        <begin position="1"/>
        <end position="34"/>
    </location>
</feature>
<protein>
    <submittedName>
        <fullName evidence="2">Uncharacterized protein</fullName>
    </submittedName>
</protein>
<dbReference type="EMBL" id="LR589330">
    <property type="protein sequence ID" value="VTP02591.1"/>
    <property type="molecule type" value="Genomic_DNA"/>
</dbReference>
<gene>
    <name evidence="2" type="ORF">BIN_B_03543</name>
</gene>
<evidence type="ECO:0000256" key="1">
    <source>
        <dbReference type="SAM" id="MobiDB-lite"/>
    </source>
</evidence>
<dbReference type="AlphaFoldDB" id="A0A653F095"/>
<sequence length="34" mass="3608">MTAPTKTQRGYRPLARDAAMKRGHLPLAGEGGAK</sequence>